<reference evidence="1 2" key="1">
    <citation type="journal article" date="2018" name="Science">
        <title>The opium poppy genome and morphinan production.</title>
        <authorList>
            <person name="Guo L."/>
            <person name="Winzer T."/>
            <person name="Yang X."/>
            <person name="Li Y."/>
            <person name="Ning Z."/>
            <person name="He Z."/>
            <person name="Teodor R."/>
            <person name="Lu Y."/>
            <person name="Bowser T.A."/>
            <person name="Graham I.A."/>
            <person name="Ye K."/>
        </authorList>
    </citation>
    <scope>NUCLEOTIDE SEQUENCE [LARGE SCALE GENOMIC DNA]</scope>
    <source>
        <strain evidence="2">cv. HN1</strain>
        <tissue evidence="1">Leaves</tissue>
    </source>
</reference>
<dbReference type="EMBL" id="CM010717">
    <property type="protein sequence ID" value="RZC54811.1"/>
    <property type="molecule type" value="Genomic_DNA"/>
</dbReference>
<dbReference type="InterPro" id="IPR012677">
    <property type="entry name" value="Nucleotide-bd_a/b_plait_sf"/>
</dbReference>
<evidence type="ECO:0000313" key="1">
    <source>
        <dbReference type="EMBL" id="RZC54811.1"/>
    </source>
</evidence>
<feature type="non-terminal residue" evidence="1">
    <location>
        <position position="177"/>
    </location>
</feature>
<dbReference type="Gene3D" id="3.30.70.330">
    <property type="match status" value="1"/>
</dbReference>
<name>A0A4Y7J4E1_PAPSO</name>
<keyword evidence="2" id="KW-1185">Reference proteome</keyword>
<protein>
    <recommendedName>
        <fullName evidence="3">RRM domain-containing protein</fullName>
    </recommendedName>
</protein>
<dbReference type="GO" id="GO:0003676">
    <property type="term" value="F:nucleic acid binding"/>
    <property type="evidence" value="ECO:0007669"/>
    <property type="project" value="InterPro"/>
</dbReference>
<dbReference type="Proteomes" id="UP000316621">
    <property type="component" value="Chromosome 3"/>
</dbReference>
<evidence type="ECO:0000313" key="2">
    <source>
        <dbReference type="Proteomes" id="UP000316621"/>
    </source>
</evidence>
<dbReference type="STRING" id="3469.A0A4Y7J4E1"/>
<accession>A0A4Y7J4E1</accession>
<dbReference type="Gramene" id="RZC54811">
    <property type="protein sequence ID" value="RZC54811"/>
    <property type="gene ID" value="C5167_013660"/>
</dbReference>
<gene>
    <name evidence="1" type="ORF">C5167_013660</name>
</gene>
<dbReference type="InterPro" id="IPR035979">
    <property type="entry name" value="RBD_domain_sf"/>
</dbReference>
<dbReference type="SUPFAM" id="SSF54928">
    <property type="entry name" value="RNA-binding domain, RBD"/>
    <property type="match status" value="1"/>
</dbReference>
<sequence>MGGHIKFATEEDAKKAVNLREYLLGPRIKLIPRLEDPGASKTLLMKDIPFYTMKSLAGLALLSLQWRSCREGRKAKWGRIIGQSSWNLPSSKRHWSIKNTLIIFFENVGDIVDVHFSRDKYQTTLRRVSHVEFASEEAAKETVKWNGRDSLGCPVRLGIVRDSLCVQGLDTSLGIDK</sequence>
<proteinExistence type="predicted"/>
<dbReference type="AlphaFoldDB" id="A0A4Y7J4E1"/>
<evidence type="ECO:0008006" key="3">
    <source>
        <dbReference type="Google" id="ProtNLM"/>
    </source>
</evidence>
<organism evidence="1 2">
    <name type="scientific">Papaver somniferum</name>
    <name type="common">Opium poppy</name>
    <dbReference type="NCBI Taxonomy" id="3469"/>
    <lineage>
        <taxon>Eukaryota</taxon>
        <taxon>Viridiplantae</taxon>
        <taxon>Streptophyta</taxon>
        <taxon>Embryophyta</taxon>
        <taxon>Tracheophyta</taxon>
        <taxon>Spermatophyta</taxon>
        <taxon>Magnoliopsida</taxon>
        <taxon>Ranunculales</taxon>
        <taxon>Papaveraceae</taxon>
        <taxon>Papaveroideae</taxon>
        <taxon>Papaver</taxon>
    </lineage>
</organism>